<reference evidence="2 3" key="1">
    <citation type="submission" date="2019-08" db="EMBL/GenBank/DDBJ databases">
        <title>100 year-old enigma solved: identification of Planctomyces bekefii, the type genus and species of the phylum Planctomycetes.</title>
        <authorList>
            <person name="Svetlana D.N."/>
            <person name="Overmann J."/>
        </authorList>
    </citation>
    <scope>NUCLEOTIDE SEQUENCE [LARGE SCALE GENOMIC DNA]</scope>
    <source>
        <strain evidence="2">Phe10_nw2017</strain>
    </source>
</reference>
<dbReference type="Proteomes" id="UP000321083">
    <property type="component" value="Unassembled WGS sequence"/>
</dbReference>
<evidence type="ECO:0000313" key="2">
    <source>
        <dbReference type="EMBL" id="TWW12514.1"/>
    </source>
</evidence>
<keyword evidence="1" id="KW-0472">Membrane</keyword>
<name>A0A5C6MC14_9PLAN</name>
<proteinExistence type="predicted"/>
<feature type="transmembrane region" description="Helical" evidence="1">
    <location>
        <begin position="42"/>
        <end position="62"/>
    </location>
</feature>
<protein>
    <submittedName>
        <fullName evidence="2">Uncharacterized protein</fullName>
    </submittedName>
</protein>
<sequence>MSVSWKILVVLTVLFSPLLLVALLWVLTRVSRGRVQCRWSLLWRHFCWLLPCAQWYLLLFLAQGTHIGNYVVWRRSPEVPCGWSAIWPQSNHSLQALFPVGQLQADLSPDEQLRRVLRERLTLLCGECAGGDRERSRLLLAFRERFAGAGPLSDAVAERLRLADGGWAAGDFRNSGLLYAGVCDQLEQELRQRPMRDHASERFAELRHLVCEQQAVFNESVAESTSVAGELELALRGLSELEAESGRVVLEIQRQSAEHLAVAANLGGECGRECLLQRELDQLHEQREQLQQRRMRVEQLWAQRRL</sequence>
<organism evidence="2 3">
    <name type="scientific">Planctomyces bekefii</name>
    <dbReference type="NCBI Taxonomy" id="1653850"/>
    <lineage>
        <taxon>Bacteria</taxon>
        <taxon>Pseudomonadati</taxon>
        <taxon>Planctomycetota</taxon>
        <taxon>Planctomycetia</taxon>
        <taxon>Planctomycetales</taxon>
        <taxon>Planctomycetaceae</taxon>
        <taxon>Planctomyces</taxon>
    </lineage>
</organism>
<comment type="caution">
    <text evidence="2">The sequence shown here is derived from an EMBL/GenBank/DDBJ whole genome shotgun (WGS) entry which is preliminary data.</text>
</comment>
<dbReference type="EMBL" id="SRHE01000009">
    <property type="protein sequence ID" value="TWW12514.1"/>
    <property type="molecule type" value="Genomic_DNA"/>
</dbReference>
<keyword evidence="1" id="KW-1133">Transmembrane helix</keyword>
<keyword evidence="1" id="KW-0812">Transmembrane</keyword>
<gene>
    <name evidence="2" type="ORF">E3A20_01230</name>
</gene>
<accession>A0A5C6MC14</accession>
<dbReference type="AlphaFoldDB" id="A0A5C6MC14"/>
<evidence type="ECO:0000313" key="3">
    <source>
        <dbReference type="Proteomes" id="UP000321083"/>
    </source>
</evidence>
<reference evidence="2 3" key="2">
    <citation type="submission" date="2019-08" db="EMBL/GenBank/DDBJ databases">
        <authorList>
            <person name="Henke P."/>
        </authorList>
    </citation>
    <scope>NUCLEOTIDE SEQUENCE [LARGE SCALE GENOMIC DNA]</scope>
    <source>
        <strain evidence="2">Phe10_nw2017</strain>
    </source>
</reference>
<keyword evidence="3" id="KW-1185">Reference proteome</keyword>
<evidence type="ECO:0000256" key="1">
    <source>
        <dbReference type="SAM" id="Phobius"/>
    </source>
</evidence>